<dbReference type="PROSITE" id="PS50097">
    <property type="entry name" value="BTB"/>
    <property type="match status" value="1"/>
</dbReference>
<feature type="compositionally biased region" description="Low complexity" evidence="1">
    <location>
        <begin position="105"/>
        <end position="123"/>
    </location>
</feature>
<gene>
    <name evidence="3" type="ORF">DERYTH_LOCUS3731</name>
</gene>
<dbReference type="Gene3D" id="3.30.710.10">
    <property type="entry name" value="Potassium Channel Kv1.1, Chain A"/>
    <property type="match status" value="1"/>
</dbReference>
<sequence>MDKTQTSIISEPLPINHPPNDIVTLQQQPYVHSWTLRGFHELVRLMSFNSYLYSDRFRSPRGLFDANLLCHPGTWTSDFSLCPQPHLQPHLQSHLQPHLQPPLQPHLQSHLQPPHLSHLHSQSQLPNPFNHINRRQRNNIPLSTDDSAYLWRMRIYPNGSTKKSCTDTSKEHAELIYEGSLQKWDFEFHGINSTYGFPTLGTFHDLFPFDDINIHEVDLVVPHRVILVQRSEYFEKFLGGVWKEGSLKTIPIKHIPFDTFRTIVYYLYTLKLDDNLDFIILKDVYINADMMRLEQLTHLVADRIIRMVDYDNWDQILEIGWKSNSFSSKILLKNAAYDFIHTHWSDIKNTENMSSLIHSASVDCIEELMEAKMFGPPK</sequence>
<organism evidence="3 4">
    <name type="scientific">Dentiscutata erythropus</name>
    <dbReference type="NCBI Taxonomy" id="1348616"/>
    <lineage>
        <taxon>Eukaryota</taxon>
        <taxon>Fungi</taxon>
        <taxon>Fungi incertae sedis</taxon>
        <taxon>Mucoromycota</taxon>
        <taxon>Glomeromycotina</taxon>
        <taxon>Glomeromycetes</taxon>
        <taxon>Diversisporales</taxon>
        <taxon>Gigasporaceae</taxon>
        <taxon>Dentiscutata</taxon>
    </lineage>
</organism>
<keyword evidence="4" id="KW-1185">Reference proteome</keyword>
<accession>A0A9N9F981</accession>
<name>A0A9N9F981_9GLOM</name>
<dbReference type="Proteomes" id="UP000789405">
    <property type="component" value="Unassembled WGS sequence"/>
</dbReference>
<dbReference type="Pfam" id="PF00651">
    <property type="entry name" value="BTB"/>
    <property type="match status" value="1"/>
</dbReference>
<dbReference type="SUPFAM" id="SSF54695">
    <property type="entry name" value="POZ domain"/>
    <property type="match status" value="1"/>
</dbReference>
<dbReference type="AlphaFoldDB" id="A0A9N9F981"/>
<evidence type="ECO:0000256" key="1">
    <source>
        <dbReference type="SAM" id="MobiDB-lite"/>
    </source>
</evidence>
<dbReference type="OrthoDB" id="45365at2759"/>
<evidence type="ECO:0000259" key="2">
    <source>
        <dbReference type="PROSITE" id="PS50097"/>
    </source>
</evidence>
<proteinExistence type="predicted"/>
<dbReference type="InterPro" id="IPR011333">
    <property type="entry name" value="SKP1/BTB/POZ_sf"/>
</dbReference>
<protein>
    <submittedName>
        <fullName evidence="3">3371_t:CDS:1</fullName>
    </submittedName>
</protein>
<comment type="caution">
    <text evidence="3">The sequence shown here is derived from an EMBL/GenBank/DDBJ whole genome shotgun (WGS) entry which is preliminary data.</text>
</comment>
<dbReference type="SMART" id="SM00225">
    <property type="entry name" value="BTB"/>
    <property type="match status" value="1"/>
</dbReference>
<feature type="region of interest" description="Disordered" evidence="1">
    <location>
        <begin position="104"/>
        <end position="123"/>
    </location>
</feature>
<reference evidence="3" key="1">
    <citation type="submission" date="2021-06" db="EMBL/GenBank/DDBJ databases">
        <authorList>
            <person name="Kallberg Y."/>
            <person name="Tangrot J."/>
            <person name="Rosling A."/>
        </authorList>
    </citation>
    <scope>NUCLEOTIDE SEQUENCE</scope>
    <source>
        <strain evidence="3">MA453B</strain>
    </source>
</reference>
<dbReference type="InterPro" id="IPR000210">
    <property type="entry name" value="BTB/POZ_dom"/>
</dbReference>
<evidence type="ECO:0000313" key="3">
    <source>
        <dbReference type="EMBL" id="CAG8518116.1"/>
    </source>
</evidence>
<dbReference type="PANTHER" id="PTHR24413">
    <property type="entry name" value="SPECKLE-TYPE POZ PROTEIN"/>
    <property type="match status" value="1"/>
</dbReference>
<evidence type="ECO:0000313" key="4">
    <source>
        <dbReference type="Proteomes" id="UP000789405"/>
    </source>
</evidence>
<dbReference type="CDD" id="cd18186">
    <property type="entry name" value="BTB_POZ_ZBTB_KLHL-like"/>
    <property type="match status" value="1"/>
</dbReference>
<feature type="domain" description="BTB" evidence="2">
    <location>
        <begin position="223"/>
        <end position="276"/>
    </location>
</feature>
<dbReference type="EMBL" id="CAJVPY010001352">
    <property type="protein sequence ID" value="CAG8518116.1"/>
    <property type="molecule type" value="Genomic_DNA"/>
</dbReference>